<evidence type="ECO:0000313" key="3">
    <source>
        <dbReference type="Proteomes" id="UP000002640"/>
    </source>
</evidence>
<protein>
    <recommendedName>
        <fullName evidence="1">DUF4219 domain-containing protein</fullName>
    </recommendedName>
</protein>
<evidence type="ECO:0000313" key="2">
    <source>
        <dbReference type="EMBL" id="EGZ10044.1"/>
    </source>
</evidence>
<keyword evidence="3" id="KW-1185">Reference proteome</keyword>
<dbReference type="GeneID" id="20639199"/>
<dbReference type="InParanoid" id="G5A304"/>
<dbReference type="Proteomes" id="UP000002640">
    <property type="component" value="Unassembled WGS sequence"/>
</dbReference>
<sequence>MAEQKKTPKESHEEKRTIPTFDGKDYEVWHERVKLKLERKKLWKYCMEDLLEPDESKEAEAHATWTSEMAHAKEIIYDAMTNHIMKTAKYEPTPFRVMERLKKRFMDKTYLKYAEERAKLSRLRLAPNGNLPDHLSEMRRLMETIAGVGRPVDERFSPVTSPKMLMILLIMNNVNSHWRWLTTIAKVGKQRAPRTMMMKKRRSLLVEEEVEDVVAAVDVVVDLEDTGAVPVVDVVLAVAGVKVVDVELDVAKPAVDKSQVVLVITAMKQGIMCLIARFLASDLQLKIAAAPKLRSA</sequence>
<dbReference type="RefSeq" id="XP_009534905.1">
    <property type="nucleotide sequence ID" value="XM_009536610.1"/>
</dbReference>
<accession>G5A304</accession>
<reference evidence="2 3" key="1">
    <citation type="journal article" date="2006" name="Science">
        <title>Phytophthora genome sequences uncover evolutionary origins and mechanisms of pathogenesis.</title>
        <authorList>
            <person name="Tyler B.M."/>
            <person name="Tripathy S."/>
            <person name="Zhang X."/>
            <person name="Dehal P."/>
            <person name="Jiang R.H."/>
            <person name="Aerts A."/>
            <person name="Arredondo F.D."/>
            <person name="Baxter L."/>
            <person name="Bensasson D."/>
            <person name="Beynon J.L."/>
            <person name="Chapman J."/>
            <person name="Damasceno C.M."/>
            <person name="Dorrance A.E."/>
            <person name="Dou D."/>
            <person name="Dickerman A.W."/>
            <person name="Dubchak I.L."/>
            <person name="Garbelotto M."/>
            <person name="Gijzen M."/>
            <person name="Gordon S.G."/>
            <person name="Govers F."/>
            <person name="Grunwald N.J."/>
            <person name="Huang W."/>
            <person name="Ivors K.L."/>
            <person name="Jones R.W."/>
            <person name="Kamoun S."/>
            <person name="Krampis K."/>
            <person name="Lamour K.H."/>
            <person name="Lee M.K."/>
            <person name="McDonald W.H."/>
            <person name="Medina M."/>
            <person name="Meijer H.J."/>
            <person name="Nordberg E.K."/>
            <person name="Maclean D.J."/>
            <person name="Ospina-Giraldo M.D."/>
            <person name="Morris P.F."/>
            <person name="Phuntumart V."/>
            <person name="Putnam N.H."/>
            <person name="Rash S."/>
            <person name="Rose J.K."/>
            <person name="Sakihama Y."/>
            <person name="Salamov A.A."/>
            <person name="Savidor A."/>
            <person name="Scheuring C.F."/>
            <person name="Smith B.M."/>
            <person name="Sobral B.W."/>
            <person name="Terry A."/>
            <person name="Torto-Alalibo T.A."/>
            <person name="Win J."/>
            <person name="Xu Z."/>
            <person name="Zhang H."/>
            <person name="Grigoriev I.V."/>
            <person name="Rokhsar D.S."/>
            <person name="Boore J.L."/>
        </authorList>
    </citation>
    <scope>NUCLEOTIDE SEQUENCE [LARGE SCALE GENOMIC DNA]</scope>
    <source>
        <strain evidence="2 3">P6497</strain>
    </source>
</reference>
<dbReference type="AlphaFoldDB" id="G5A304"/>
<gene>
    <name evidence="2" type="ORF">PHYSODRAFT_260619</name>
</gene>
<proteinExistence type="predicted"/>
<dbReference type="Pfam" id="PF13961">
    <property type="entry name" value="DUF4219"/>
    <property type="match status" value="1"/>
</dbReference>
<name>G5A304_PHYSP</name>
<evidence type="ECO:0000259" key="1">
    <source>
        <dbReference type="Pfam" id="PF13961"/>
    </source>
</evidence>
<feature type="domain" description="DUF4219" evidence="1">
    <location>
        <begin position="21"/>
        <end position="47"/>
    </location>
</feature>
<dbReference type="KEGG" id="psoj:PHYSODRAFT_260619"/>
<organism evidence="2 3">
    <name type="scientific">Phytophthora sojae (strain P6497)</name>
    <name type="common">Soybean stem and root rot agent</name>
    <name type="synonym">Phytophthora megasperma f. sp. glycines</name>
    <dbReference type="NCBI Taxonomy" id="1094619"/>
    <lineage>
        <taxon>Eukaryota</taxon>
        <taxon>Sar</taxon>
        <taxon>Stramenopiles</taxon>
        <taxon>Oomycota</taxon>
        <taxon>Peronosporomycetes</taxon>
        <taxon>Peronosporales</taxon>
        <taxon>Peronosporaceae</taxon>
        <taxon>Phytophthora</taxon>
    </lineage>
</organism>
<dbReference type="EMBL" id="JH159159">
    <property type="protein sequence ID" value="EGZ10044.1"/>
    <property type="molecule type" value="Genomic_DNA"/>
</dbReference>
<dbReference type="InterPro" id="IPR025314">
    <property type="entry name" value="DUF4219"/>
</dbReference>